<dbReference type="Pfam" id="PF07690">
    <property type="entry name" value="MFS_1"/>
    <property type="match status" value="1"/>
</dbReference>
<feature type="transmembrane region" description="Helical" evidence="7">
    <location>
        <begin position="348"/>
        <end position="369"/>
    </location>
</feature>
<protein>
    <recommendedName>
        <fullName evidence="6">MFS-type drug efflux transporter P55</fullName>
    </recommendedName>
</protein>
<dbReference type="InterPro" id="IPR011701">
    <property type="entry name" value="MFS"/>
</dbReference>
<accession>A0A1Y2C6Q1</accession>
<dbReference type="InterPro" id="IPR020846">
    <property type="entry name" value="MFS_dom"/>
</dbReference>
<dbReference type="GO" id="GO:0005886">
    <property type="term" value="C:plasma membrane"/>
    <property type="evidence" value="ECO:0007669"/>
    <property type="project" value="TreeGrafter"/>
</dbReference>
<feature type="domain" description="Major facilitator superfamily (MFS) profile" evidence="8">
    <location>
        <begin position="2"/>
        <end position="410"/>
    </location>
</feature>
<comment type="caution">
    <text evidence="9">The sequence shown here is derived from an EMBL/GenBank/DDBJ whole genome shotgun (WGS) entry which is preliminary data.</text>
</comment>
<dbReference type="Gene3D" id="1.20.1250.20">
    <property type="entry name" value="MFS general substrate transporter like domains"/>
    <property type="match status" value="1"/>
</dbReference>
<dbReference type="PANTHER" id="PTHR23501">
    <property type="entry name" value="MAJOR FACILITATOR SUPERFAMILY"/>
    <property type="match status" value="1"/>
</dbReference>
<dbReference type="InterPro" id="IPR036259">
    <property type="entry name" value="MFS_trans_sf"/>
</dbReference>
<feature type="transmembrane region" description="Helical" evidence="7">
    <location>
        <begin position="92"/>
        <end position="113"/>
    </location>
</feature>
<feature type="transmembrane region" description="Helical" evidence="7">
    <location>
        <begin position="322"/>
        <end position="342"/>
    </location>
</feature>
<feature type="transmembrane region" description="Helical" evidence="7">
    <location>
        <begin position="36"/>
        <end position="55"/>
    </location>
</feature>
<feature type="transmembrane region" description="Helical" evidence="7">
    <location>
        <begin position="125"/>
        <end position="143"/>
    </location>
</feature>
<keyword evidence="2" id="KW-0813">Transport</keyword>
<feature type="transmembrane region" description="Helical" evidence="7">
    <location>
        <begin position="155"/>
        <end position="176"/>
    </location>
</feature>
<keyword evidence="5 7" id="KW-0472">Membrane</keyword>
<dbReference type="Gene3D" id="1.20.1720.10">
    <property type="entry name" value="Multidrug resistance protein D"/>
    <property type="match status" value="1"/>
</dbReference>
<evidence type="ECO:0000256" key="1">
    <source>
        <dbReference type="ARBA" id="ARBA00004127"/>
    </source>
</evidence>
<dbReference type="PANTHER" id="PTHR23501:SF191">
    <property type="entry name" value="VACUOLAR BASIC AMINO ACID TRANSPORTER 4"/>
    <property type="match status" value="1"/>
</dbReference>
<proteinExistence type="predicted"/>
<dbReference type="STRING" id="329046.A0A1Y2C6Q1"/>
<reference evidence="9 10" key="1">
    <citation type="submission" date="2016-07" db="EMBL/GenBank/DDBJ databases">
        <title>Pervasive Adenine N6-methylation of Active Genes in Fungi.</title>
        <authorList>
            <consortium name="DOE Joint Genome Institute"/>
            <person name="Mondo S.J."/>
            <person name="Dannebaum R.O."/>
            <person name="Kuo R.C."/>
            <person name="Labutti K."/>
            <person name="Haridas S."/>
            <person name="Kuo A."/>
            <person name="Salamov A."/>
            <person name="Ahrendt S.R."/>
            <person name="Lipzen A."/>
            <person name="Sullivan W."/>
            <person name="Andreopoulos W.B."/>
            <person name="Clum A."/>
            <person name="Lindquist E."/>
            <person name="Daum C."/>
            <person name="Ramamoorthy G.K."/>
            <person name="Gryganskyi A."/>
            <person name="Culley D."/>
            <person name="Magnuson J.K."/>
            <person name="James T.Y."/>
            <person name="O'Malley M.A."/>
            <person name="Stajich J.E."/>
            <person name="Spatafora J.W."/>
            <person name="Visel A."/>
            <person name="Grigoriev I.V."/>
        </authorList>
    </citation>
    <scope>NUCLEOTIDE SEQUENCE [LARGE SCALE GENOMIC DNA]</scope>
    <source>
        <strain evidence="9 10">JEL800</strain>
    </source>
</reference>
<keyword evidence="3 7" id="KW-0812">Transmembrane</keyword>
<feature type="transmembrane region" description="Helical" evidence="7">
    <location>
        <begin position="188"/>
        <end position="207"/>
    </location>
</feature>
<feature type="transmembrane region" description="Helical" evidence="7">
    <location>
        <begin position="381"/>
        <end position="408"/>
    </location>
</feature>
<keyword evidence="10" id="KW-1185">Reference proteome</keyword>
<keyword evidence="4 7" id="KW-1133">Transmembrane helix</keyword>
<evidence type="ECO:0000256" key="2">
    <source>
        <dbReference type="ARBA" id="ARBA00022448"/>
    </source>
</evidence>
<evidence type="ECO:0000313" key="9">
    <source>
        <dbReference type="EMBL" id="ORY41975.1"/>
    </source>
</evidence>
<feature type="transmembrane region" description="Helical" evidence="7">
    <location>
        <begin position="259"/>
        <end position="285"/>
    </location>
</feature>
<dbReference type="InterPro" id="IPR005829">
    <property type="entry name" value="Sugar_transporter_CS"/>
</dbReference>
<dbReference type="GO" id="GO:0012505">
    <property type="term" value="C:endomembrane system"/>
    <property type="evidence" value="ECO:0007669"/>
    <property type="project" value="UniProtKB-SubCell"/>
</dbReference>
<evidence type="ECO:0000256" key="5">
    <source>
        <dbReference type="ARBA" id="ARBA00023136"/>
    </source>
</evidence>
<evidence type="ECO:0000256" key="3">
    <source>
        <dbReference type="ARBA" id="ARBA00022692"/>
    </source>
</evidence>
<evidence type="ECO:0000259" key="8">
    <source>
        <dbReference type="PROSITE" id="PS50850"/>
    </source>
</evidence>
<dbReference type="SUPFAM" id="SSF103473">
    <property type="entry name" value="MFS general substrate transporter"/>
    <property type="match status" value="1"/>
</dbReference>
<feature type="transmembrane region" description="Helical" evidence="7">
    <location>
        <begin position="219"/>
        <end position="238"/>
    </location>
</feature>
<dbReference type="OrthoDB" id="2147446at2759"/>
<feature type="transmembrane region" description="Helical" evidence="7">
    <location>
        <begin position="67"/>
        <end position="86"/>
    </location>
</feature>
<name>A0A1Y2C6Q1_9FUNG</name>
<feature type="non-terminal residue" evidence="9">
    <location>
        <position position="410"/>
    </location>
</feature>
<evidence type="ECO:0000256" key="7">
    <source>
        <dbReference type="SAM" id="Phobius"/>
    </source>
</evidence>
<dbReference type="GO" id="GO:0022857">
    <property type="term" value="F:transmembrane transporter activity"/>
    <property type="evidence" value="ECO:0007669"/>
    <property type="project" value="InterPro"/>
</dbReference>
<sequence length="410" mass="43797">LLLVCLFCVCVLAALDNLIVSTAIRSIVIDIGKQELAPWIGSAYMITSAGLTPLYGRFADIFGRKPMLLFAIVLFEIGSLVCAVAQSMETLIVAGIGGGGLGSLVLIIMSEIVTIRERAKYQGMLGAAIGLSSIMGPLVGGLLCDNATWRWCFWINIPFGVLVIGILSMVRFPVVSSDKSLLERLRQLDWLGVITLFLAIMFFVTPLQLGGSLWEWNSAPVLTMLPLSVVLIALFVWIEKRARNPIIPSSLFVHSNTALLLVYSLALGAIFFSGAYYISLFFQIVFGKSASDAGVTALPLSFGMVSATVGSGIVVSKRGRYISLFYAGPVFMIIGCALTSFLDANSPLIQQIGVMFIFGFGGGLVYQTRVVAMQLSVKTELIAVATSVSTTCFLLGGAVGISITGTIINN</sequence>
<dbReference type="Proteomes" id="UP000193642">
    <property type="component" value="Unassembled WGS sequence"/>
</dbReference>
<feature type="non-terminal residue" evidence="9">
    <location>
        <position position="1"/>
    </location>
</feature>
<dbReference type="PROSITE" id="PS50850">
    <property type="entry name" value="MFS"/>
    <property type="match status" value="1"/>
</dbReference>
<evidence type="ECO:0000313" key="10">
    <source>
        <dbReference type="Proteomes" id="UP000193642"/>
    </source>
</evidence>
<evidence type="ECO:0000256" key="4">
    <source>
        <dbReference type="ARBA" id="ARBA00022989"/>
    </source>
</evidence>
<comment type="subcellular location">
    <subcellularLocation>
        <location evidence="1">Endomembrane system</location>
        <topology evidence="1">Multi-pass membrane protein</topology>
    </subcellularLocation>
</comment>
<dbReference type="AlphaFoldDB" id="A0A1Y2C6Q1"/>
<dbReference type="EMBL" id="MCGO01000030">
    <property type="protein sequence ID" value="ORY41975.1"/>
    <property type="molecule type" value="Genomic_DNA"/>
</dbReference>
<dbReference type="PROSITE" id="PS00217">
    <property type="entry name" value="SUGAR_TRANSPORT_2"/>
    <property type="match status" value="1"/>
</dbReference>
<feature type="transmembrane region" description="Helical" evidence="7">
    <location>
        <begin position="297"/>
        <end position="315"/>
    </location>
</feature>
<organism evidence="9 10">
    <name type="scientific">Rhizoclosmatium globosum</name>
    <dbReference type="NCBI Taxonomy" id="329046"/>
    <lineage>
        <taxon>Eukaryota</taxon>
        <taxon>Fungi</taxon>
        <taxon>Fungi incertae sedis</taxon>
        <taxon>Chytridiomycota</taxon>
        <taxon>Chytridiomycota incertae sedis</taxon>
        <taxon>Chytridiomycetes</taxon>
        <taxon>Chytridiales</taxon>
        <taxon>Chytriomycetaceae</taxon>
        <taxon>Rhizoclosmatium</taxon>
    </lineage>
</organism>
<evidence type="ECO:0000256" key="6">
    <source>
        <dbReference type="ARBA" id="ARBA00044273"/>
    </source>
</evidence>
<gene>
    <name evidence="9" type="ORF">BCR33DRAFT_633092</name>
</gene>